<dbReference type="PANTHER" id="PTHR45138">
    <property type="entry name" value="REGULATORY COMPONENTS OF SENSORY TRANSDUCTION SYSTEM"/>
    <property type="match status" value="1"/>
</dbReference>
<dbReference type="InterPro" id="IPR050469">
    <property type="entry name" value="Diguanylate_Cyclase"/>
</dbReference>
<dbReference type="PANTHER" id="PTHR45138:SF9">
    <property type="entry name" value="DIGUANYLATE CYCLASE DGCM-RELATED"/>
    <property type="match status" value="1"/>
</dbReference>
<reference evidence="4" key="1">
    <citation type="journal article" date="2019" name="Int. J. Syst. Evol. Microbiol.">
        <title>The Global Catalogue of Microorganisms (GCM) 10K type strain sequencing project: providing services to taxonomists for standard genome sequencing and annotation.</title>
        <authorList>
            <consortium name="The Broad Institute Genomics Platform"/>
            <consortium name="The Broad Institute Genome Sequencing Center for Infectious Disease"/>
            <person name="Wu L."/>
            <person name="Ma J."/>
        </authorList>
    </citation>
    <scope>NUCLEOTIDE SEQUENCE [LARGE SCALE GENOMIC DNA]</scope>
    <source>
        <strain evidence="4">JCM 31404</strain>
    </source>
</reference>
<dbReference type="InterPro" id="IPR029787">
    <property type="entry name" value="Nucleotide_cyclase"/>
</dbReference>
<keyword evidence="1" id="KW-1133">Transmembrane helix</keyword>
<dbReference type="InterPro" id="IPR043128">
    <property type="entry name" value="Rev_trsase/Diguanyl_cyclase"/>
</dbReference>
<name>A0ABQ2RTK4_9DEIO</name>
<dbReference type="PROSITE" id="PS50887">
    <property type="entry name" value="GGDEF"/>
    <property type="match status" value="1"/>
</dbReference>
<proteinExistence type="predicted"/>
<evidence type="ECO:0000313" key="4">
    <source>
        <dbReference type="Proteomes" id="UP000634308"/>
    </source>
</evidence>
<feature type="domain" description="GGDEF" evidence="2">
    <location>
        <begin position="230"/>
        <end position="359"/>
    </location>
</feature>
<accession>A0ABQ2RTK4</accession>
<keyword evidence="1" id="KW-0812">Transmembrane</keyword>
<dbReference type="CDD" id="cd01949">
    <property type="entry name" value="GGDEF"/>
    <property type="match status" value="1"/>
</dbReference>
<dbReference type="RefSeq" id="WP_189064825.1">
    <property type="nucleotide sequence ID" value="NZ_BMQM01000011.1"/>
</dbReference>
<evidence type="ECO:0000259" key="2">
    <source>
        <dbReference type="PROSITE" id="PS50887"/>
    </source>
</evidence>
<protein>
    <submittedName>
        <fullName evidence="3">GGDEF domain-containing protein</fullName>
    </submittedName>
</protein>
<evidence type="ECO:0000313" key="3">
    <source>
        <dbReference type="EMBL" id="GGR58107.1"/>
    </source>
</evidence>
<feature type="transmembrane region" description="Helical" evidence="1">
    <location>
        <begin position="143"/>
        <end position="161"/>
    </location>
</feature>
<sequence>MSLPLLPQLFMNFSVLVTLTFVLSLTYRSWPPPPGWHLKSLRLGLTLVSTVALHLLSPSLPGGIHLDLSLVPVVMMVLRYGVGSGLLIGLPAALLPLLAAGGDAAPMPGVALSLMNLLLVGGLTHLFRWTLDMSDPHGSLHRHAWVGALIFVPYNLGLALLPGGADLLQSTYLLTLAFHVLGFWAAASMITGRVSLLQSTDTYREQAHRDALSGLPNRRQFELDLPFTTPGDALLLIDVDHFKQVNDRFGHPVGDEVLRAIGEALAGTLRGRDRAYRYGGEEFAVILRRVSPERIEEVAHRLRELIAAIPFPAPLEHVTVSVGGAPFGPWSRTRTLWDADEALYRVKQEGRNGVRVNPFNPERPPVPERRARTTCLEQLNR</sequence>
<comment type="caution">
    <text evidence="3">The sequence shown here is derived from an EMBL/GenBank/DDBJ whole genome shotgun (WGS) entry which is preliminary data.</text>
</comment>
<keyword evidence="1" id="KW-0472">Membrane</keyword>
<dbReference type="NCBIfam" id="TIGR00254">
    <property type="entry name" value="GGDEF"/>
    <property type="match status" value="1"/>
</dbReference>
<organism evidence="3 4">
    <name type="scientific">Deinococcus seoulensis</name>
    <dbReference type="NCBI Taxonomy" id="1837379"/>
    <lineage>
        <taxon>Bacteria</taxon>
        <taxon>Thermotogati</taxon>
        <taxon>Deinococcota</taxon>
        <taxon>Deinococci</taxon>
        <taxon>Deinococcales</taxon>
        <taxon>Deinococcaceae</taxon>
        <taxon>Deinococcus</taxon>
    </lineage>
</organism>
<keyword evidence="4" id="KW-1185">Reference proteome</keyword>
<gene>
    <name evidence="3" type="ORF">GCM10008959_19820</name>
</gene>
<dbReference type="SUPFAM" id="SSF55073">
    <property type="entry name" value="Nucleotide cyclase"/>
    <property type="match status" value="1"/>
</dbReference>
<feature type="transmembrane region" description="Helical" evidence="1">
    <location>
        <begin position="6"/>
        <end position="28"/>
    </location>
</feature>
<dbReference type="Pfam" id="PF00990">
    <property type="entry name" value="GGDEF"/>
    <property type="match status" value="1"/>
</dbReference>
<feature type="transmembrane region" description="Helical" evidence="1">
    <location>
        <begin position="77"/>
        <end position="98"/>
    </location>
</feature>
<dbReference type="EMBL" id="BMQM01000011">
    <property type="protein sequence ID" value="GGR58107.1"/>
    <property type="molecule type" value="Genomic_DNA"/>
</dbReference>
<feature type="transmembrane region" description="Helical" evidence="1">
    <location>
        <begin position="110"/>
        <end position="131"/>
    </location>
</feature>
<dbReference type="Gene3D" id="3.30.70.270">
    <property type="match status" value="1"/>
</dbReference>
<feature type="transmembrane region" description="Helical" evidence="1">
    <location>
        <begin position="40"/>
        <end position="57"/>
    </location>
</feature>
<dbReference type="InterPro" id="IPR000160">
    <property type="entry name" value="GGDEF_dom"/>
</dbReference>
<evidence type="ECO:0000256" key="1">
    <source>
        <dbReference type="SAM" id="Phobius"/>
    </source>
</evidence>
<dbReference type="Proteomes" id="UP000634308">
    <property type="component" value="Unassembled WGS sequence"/>
</dbReference>
<feature type="transmembrane region" description="Helical" evidence="1">
    <location>
        <begin position="173"/>
        <end position="196"/>
    </location>
</feature>
<dbReference type="SMART" id="SM00267">
    <property type="entry name" value="GGDEF"/>
    <property type="match status" value="1"/>
</dbReference>